<evidence type="ECO:0000256" key="1">
    <source>
        <dbReference type="SAM" id="MobiDB-lite"/>
    </source>
</evidence>
<evidence type="ECO:0000313" key="3">
    <source>
        <dbReference type="Proteomes" id="UP001171945"/>
    </source>
</evidence>
<dbReference type="EMBL" id="JAUCGM010000001">
    <property type="protein sequence ID" value="MDM8561742.1"/>
    <property type="molecule type" value="Genomic_DNA"/>
</dbReference>
<protein>
    <submittedName>
        <fullName evidence="2">Uncharacterized protein</fullName>
    </submittedName>
</protein>
<feature type="region of interest" description="Disordered" evidence="1">
    <location>
        <begin position="216"/>
        <end position="266"/>
    </location>
</feature>
<name>A0ABT7VQ05_9GAMM</name>
<proteinExistence type="predicted"/>
<feature type="compositionally biased region" description="Gly residues" evidence="1">
    <location>
        <begin position="230"/>
        <end position="266"/>
    </location>
</feature>
<feature type="compositionally biased region" description="Acidic residues" evidence="1">
    <location>
        <begin position="218"/>
        <end position="228"/>
    </location>
</feature>
<organism evidence="2 3">
    <name type="scientific">Candidatus Marithioploca araucensis</name>
    <dbReference type="NCBI Taxonomy" id="70273"/>
    <lineage>
        <taxon>Bacteria</taxon>
        <taxon>Pseudomonadati</taxon>
        <taxon>Pseudomonadota</taxon>
        <taxon>Gammaproteobacteria</taxon>
        <taxon>Thiotrichales</taxon>
        <taxon>Thiotrichaceae</taxon>
        <taxon>Candidatus Marithioploca</taxon>
    </lineage>
</organism>
<reference evidence="2" key="1">
    <citation type="submission" date="2023-06" db="EMBL/GenBank/DDBJ databases">
        <title>Uncultivated large filamentous bacteria from sulfidic sediments reveal new species and different genomic features in energy metabolism and defense.</title>
        <authorList>
            <person name="Fonseca A."/>
        </authorList>
    </citation>
    <scope>NUCLEOTIDE SEQUENCE</scope>
    <source>
        <strain evidence="2">HSG4</strain>
    </source>
</reference>
<accession>A0ABT7VQ05</accession>
<sequence length="266" mass="27338">MKQKFASFLLTGKAATLPFYAPSVLADEMLDVMAEGKVCIAELPKDGIEVMNVCEGGVSAKITGCPGDAGTGPDVMNVVVTGLKPNDVVFLISADDKDGFPEWEAEFKLGATNVVFLKSLMTQQHIDLDDLIKEALPDYVVGGAKAEGGGCSISIPVDLTKTPNPTGFNLQAVIIRGDEVIFSEMDEIERDALGETCPPAPVPEAVDPGCETDMYGECVDDGGDDTGDDVYGGTGGDDTGSEAGGSDTGSGDAYGGTGGDDAGGSY</sequence>
<evidence type="ECO:0000313" key="2">
    <source>
        <dbReference type="EMBL" id="MDM8561742.1"/>
    </source>
</evidence>
<gene>
    <name evidence="2" type="ORF">QUF54_00130</name>
</gene>
<keyword evidence="3" id="KW-1185">Reference proteome</keyword>
<comment type="caution">
    <text evidence="2">The sequence shown here is derived from an EMBL/GenBank/DDBJ whole genome shotgun (WGS) entry which is preliminary data.</text>
</comment>
<dbReference type="Proteomes" id="UP001171945">
    <property type="component" value="Unassembled WGS sequence"/>
</dbReference>